<organism evidence="8 9">
    <name type="scientific">Conidiobolus coronatus (strain ATCC 28846 / CBS 209.66 / NRRL 28638)</name>
    <name type="common">Delacroixia coronata</name>
    <dbReference type="NCBI Taxonomy" id="796925"/>
    <lineage>
        <taxon>Eukaryota</taxon>
        <taxon>Fungi</taxon>
        <taxon>Fungi incertae sedis</taxon>
        <taxon>Zoopagomycota</taxon>
        <taxon>Entomophthoromycotina</taxon>
        <taxon>Entomophthoromycetes</taxon>
        <taxon>Entomophthorales</taxon>
        <taxon>Ancylistaceae</taxon>
        <taxon>Conidiobolus</taxon>
    </lineage>
</organism>
<proteinExistence type="predicted"/>
<dbReference type="Pfam" id="PF09734">
    <property type="entry name" value="Tau95"/>
    <property type="match status" value="1"/>
</dbReference>
<dbReference type="GO" id="GO:0005634">
    <property type="term" value="C:nucleus"/>
    <property type="evidence" value="ECO:0007669"/>
    <property type="project" value="UniProtKB-SubCell"/>
</dbReference>
<dbReference type="EMBL" id="KQ964538">
    <property type="protein sequence ID" value="KXN69333.1"/>
    <property type="molecule type" value="Genomic_DNA"/>
</dbReference>
<feature type="compositionally biased region" description="Low complexity" evidence="5">
    <location>
        <begin position="530"/>
        <end position="548"/>
    </location>
</feature>
<evidence type="ECO:0000256" key="4">
    <source>
        <dbReference type="ARBA" id="ARBA00023242"/>
    </source>
</evidence>
<dbReference type="GO" id="GO:0006384">
    <property type="term" value="P:transcription initiation at RNA polymerase III promoter"/>
    <property type="evidence" value="ECO:0007669"/>
    <property type="project" value="InterPro"/>
</dbReference>
<evidence type="ECO:0000313" key="8">
    <source>
        <dbReference type="EMBL" id="KXN69333.1"/>
    </source>
</evidence>
<dbReference type="OrthoDB" id="5598268at2759"/>
<dbReference type="GO" id="GO:0001002">
    <property type="term" value="F:RNA polymerase III type 1 promoter sequence-specific DNA binding"/>
    <property type="evidence" value="ECO:0007669"/>
    <property type="project" value="TreeGrafter"/>
</dbReference>
<feature type="compositionally biased region" description="Acidic residues" evidence="5">
    <location>
        <begin position="619"/>
        <end position="645"/>
    </location>
</feature>
<feature type="region of interest" description="Disordered" evidence="5">
    <location>
        <begin position="599"/>
        <end position="677"/>
    </location>
</feature>
<dbReference type="InterPro" id="IPR040454">
    <property type="entry name" value="TF_IIIC_Tfc1/Sfc1"/>
</dbReference>
<dbReference type="AlphaFoldDB" id="A0A137P2S6"/>
<feature type="domain" description="Transcription factor IIIC subunit Tfc1/Sfc1 triple barrel" evidence="7">
    <location>
        <begin position="56"/>
        <end position="176"/>
    </location>
</feature>
<dbReference type="OMA" id="PWRNTYI"/>
<dbReference type="PANTHER" id="PTHR13230">
    <property type="entry name" value="GENERAL TRANSCRIPTION FACTOR IIIC, POLYPEPTIDE 5"/>
    <property type="match status" value="1"/>
</dbReference>
<evidence type="ECO:0000256" key="2">
    <source>
        <dbReference type="ARBA" id="ARBA00023125"/>
    </source>
</evidence>
<sequence length="677" mass="78187">MVITENSSKNDNGENTEQNTNEANVTTINSNLENLIQLPDYEKSPTKTLPNIYLFNIEYPGYVKNLQKCLDTLGGLETLTKDFLNNGSFDLRYRPQDPLSHPISGDNIDTRKFLLKVTRRVRIKKKKDGENGHSSTEQRLPTEEELDNGEVLSVEGEVAGFINNTLKFRSLADFQYICTKNHPAIPLTKAIISGNTNDLILQGNTWLNQNYTNLTLPLIPPPMFSRTENYFDYKFQQAQTLRKVMVKSLDGKSYSVKYKNMRKSTRILMIVRKYDDDNIPLGPSHQLLSHRSSISPALLEQAQNLFEERPVWARHSFMSRIPRQKRVIYERLLPQVAYLMTNGPWRDCWIRYGYNPKKDPGARFYQILDMRSITTNKQVIRAKRRLAIEPRELTETKEQQEANTQDYSFIFRSTSTNLRAIYQYSDVVHPRVRRYIESERCLRDEPVESTGWYHEAITRKIRKLVKSILENPDEEMTQDDTDEELLIKKYDYDKAKFDHAKKPTTKIRLPSAALSTYSDSPSSQSNPMAVQDTQEPQETQETQETQVPAQQTVDNPFDAFQRPFNQSQLDQFMGQLSINPGDSSYAMDFEDTEQYANVFGSDDDEGDLDYEAANKFDIDGNDDDDDDDDDEDDFEEFEGDGDGDDDNKNDKNDQNDEAENPNGDDSVLFEDSFMQED</sequence>
<keyword evidence="3" id="KW-0804">Transcription</keyword>
<dbReference type="InterPro" id="IPR041499">
    <property type="entry name" value="Tfc1/Sfc1_N"/>
</dbReference>
<evidence type="ECO:0000259" key="7">
    <source>
        <dbReference type="Pfam" id="PF17682"/>
    </source>
</evidence>
<dbReference type="Pfam" id="PF17682">
    <property type="entry name" value="Tau95_N"/>
    <property type="match status" value="1"/>
</dbReference>
<dbReference type="Proteomes" id="UP000070444">
    <property type="component" value="Unassembled WGS sequence"/>
</dbReference>
<dbReference type="Gene3D" id="3.30.200.160">
    <property type="entry name" value="TFIIIC, subcomplex tauA, subunit Sfc1, barrel domain"/>
    <property type="match status" value="1"/>
</dbReference>
<evidence type="ECO:0000256" key="1">
    <source>
        <dbReference type="ARBA" id="ARBA00004123"/>
    </source>
</evidence>
<feature type="region of interest" description="Disordered" evidence="5">
    <location>
        <begin position="511"/>
        <end position="548"/>
    </location>
</feature>
<dbReference type="STRING" id="796925.A0A137P2S6"/>
<evidence type="ECO:0000259" key="6">
    <source>
        <dbReference type="Pfam" id="PF09734"/>
    </source>
</evidence>
<keyword evidence="2" id="KW-0238">DNA-binding</keyword>
<reference evidence="8 9" key="1">
    <citation type="journal article" date="2015" name="Genome Biol. Evol.">
        <title>Phylogenomic analyses indicate that early fungi evolved digesting cell walls of algal ancestors of land plants.</title>
        <authorList>
            <person name="Chang Y."/>
            <person name="Wang S."/>
            <person name="Sekimoto S."/>
            <person name="Aerts A.L."/>
            <person name="Choi C."/>
            <person name="Clum A."/>
            <person name="LaButti K.M."/>
            <person name="Lindquist E.A."/>
            <person name="Yee Ngan C."/>
            <person name="Ohm R.A."/>
            <person name="Salamov A.A."/>
            <person name="Grigoriev I.V."/>
            <person name="Spatafora J.W."/>
            <person name="Berbee M.L."/>
        </authorList>
    </citation>
    <scope>NUCLEOTIDE SEQUENCE [LARGE SCALE GENOMIC DNA]</scope>
    <source>
        <strain evidence="8 9">NRRL 28638</strain>
    </source>
</reference>
<dbReference type="PANTHER" id="PTHR13230:SF5">
    <property type="entry name" value="GENERAL TRANSCRIPTION FACTOR 3C POLYPEPTIDE 5"/>
    <property type="match status" value="1"/>
</dbReference>
<evidence type="ECO:0000256" key="5">
    <source>
        <dbReference type="SAM" id="MobiDB-lite"/>
    </source>
</evidence>
<feature type="compositionally biased region" description="Polar residues" evidence="5">
    <location>
        <begin position="513"/>
        <end position="528"/>
    </location>
</feature>
<feature type="domain" description="Transcription factor IIIC subunit 5 HTH" evidence="6">
    <location>
        <begin position="218"/>
        <end position="371"/>
    </location>
</feature>
<evidence type="ECO:0000256" key="3">
    <source>
        <dbReference type="ARBA" id="ARBA00023163"/>
    </source>
</evidence>
<feature type="region of interest" description="Disordered" evidence="5">
    <location>
        <begin position="1"/>
        <end position="22"/>
    </location>
</feature>
<accession>A0A137P2S6</accession>
<comment type="subcellular location">
    <subcellularLocation>
        <location evidence="1">Nucleus</location>
    </subcellularLocation>
</comment>
<gene>
    <name evidence="8" type="ORF">CONCODRAFT_18385</name>
</gene>
<feature type="compositionally biased region" description="Acidic residues" evidence="5">
    <location>
        <begin position="601"/>
        <end position="610"/>
    </location>
</feature>
<evidence type="ECO:0008006" key="10">
    <source>
        <dbReference type="Google" id="ProtNLM"/>
    </source>
</evidence>
<dbReference type="GO" id="GO:0000127">
    <property type="term" value="C:transcription factor TFIIIC complex"/>
    <property type="evidence" value="ECO:0007669"/>
    <property type="project" value="InterPro"/>
</dbReference>
<keyword evidence="4" id="KW-0539">Nucleus</keyword>
<keyword evidence="9" id="KW-1185">Reference proteome</keyword>
<feature type="region of interest" description="Disordered" evidence="5">
    <location>
        <begin position="125"/>
        <end position="146"/>
    </location>
</feature>
<dbReference type="GO" id="GO:0001003">
    <property type="term" value="F:RNA polymerase III type 2 promoter sequence-specific DNA binding"/>
    <property type="evidence" value="ECO:0007669"/>
    <property type="project" value="TreeGrafter"/>
</dbReference>
<name>A0A137P2S6_CONC2</name>
<dbReference type="InterPro" id="IPR019136">
    <property type="entry name" value="TF_IIIC_su-5_HTH"/>
</dbReference>
<evidence type="ECO:0000313" key="9">
    <source>
        <dbReference type="Proteomes" id="UP000070444"/>
    </source>
</evidence>
<dbReference type="InterPro" id="IPR042536">
    <property type="entry name" value="TFIIIC_tauA_Sfc1"/>
</dbReference>
<protein>
    <recommendedName>
        <fullName evidence="10">Transcription factor IIIC subunit 5 HTH domain-containing protein</fullName>
    </recommendedName>
</protein>